<reference evidence="1" key="2">
    <citation type="journal article" date="2018" name="ISME J.">
        <title>A dynamic microbial community with high functional redundancy inhabits the cold, oxic subseafloor aquifer.</title>
        <authorList>
            <person name="Tully B.J."/>
            <person name="Wheat C.G."/>
            <person name="Glazer B.T."/>
            <person name="Huber J.A."/>
        </authorList>
    </citation>
    <scope>NUCLEOTIDE SEQUENCE</scope>
    <source>
        <strain evidence="1">NORP83</strain>
    </source>
</reference>
<name>A0A2A4ZAJ3_9PROT</name>
<dbReference type="AlphaFoldDB" id="A0A2A4ZAJ3"/>
<organism evidence="1">
    <name type="scientific">OCS116 cluster bacterium</name>
    <dbReference type="NCBI Taxonomy" id="2030921"/>
    <lineage>
        <taxon>Bacteria</taxon>
        <taxon>Pseudomonadati</taxon>
        <taxon>Pseudomonadota</taxon>
        <taxon>Alphaproteobacteria</taxon>
        <taxon>OCS116 cluster</taxon>
    </lineage>
</organism>
<dbReference type="Pfam" id="PF22668">
    <property type="entry name" value="DUF7009"/>
    <property type="match status" value="1"/>
</dbReference>
<proteinExistence type="predicted"/>
<gene>
    <name evidence="1" type="ORF">COB13_02820</name>
</gene>
<reference key="1">
    <citation type="submission" date="2017-08" db="EMBL/GenBank/DDBJ databases">
        <title>A dynamic microbial community with high functional redundancy inhabits the cold, oxic subseafloor aquifer.</title>
        <authorList>
            <person name="Tully B.J."/>
            <person name="Wheat C.G."/>
            <person name="Glazer B.T."/>
            <person name="Huber J.A."/>
        </authorList>
    </citation>
    <scope>NUCLEOTIDE SEQUENCE [LARGE SCALE GENOMIC DNA]</scope>
</reference>
<protein>
    <submittedName>
        <fullName evidence="1">Uncharacterized protein</fullName>
    </submittedName>
</protein>
<sequence length="108" mass="12759">MYLKFEKNKIRCRISKIEAMELLKVGHLTDQVNFPSGHIFTFQLEATEQSENKTKYSNSTLTFLITRDTVERLAKEPSKEGVTFLQDKAAYSFEIDVRQERRKRIRKI</sequence>
<accession>A0A2A4ZAJ3</accession>
<dbReference type="EMBL" id="NVUS01000002">
    <property type="protein sequence ID" value="PCJ03568.1"/>
    <property type="molecule type" value="Genomic_DNA"/>
</dbReference>
<evidence type="ECO:0000313" key="1">
    <source>
        <dbReference type="EMBL" id="PCJ03568.1"/>
    </source>
</evidence>
<comment type="caution">
    <text evidence="1">The sequence shown here is derived from an EMBL/GenBank/DDBJ whole genome shotgun (WGS) entry which is preliminary data.</text>
</comment>
<dbReference type="InterPro" id="IPR053825">
    <property type="entry name" value="DUF7009"/>
</dbReference>